<reference evidence="2" key="1">
    <citation type="journal article" date="2021" name="PeerJ">
        <title>Extensive microbial diversity within the chicken gut microbiome revealed by metagenomics and culture.</title>
        <authorList>
            <person name="Gilroy R."/>
            <person name="Ravi A."/>
            <person name="Getino M."/>
            <person name="Pursley I."/>
            <person name="Horton D.L."/>
            <person name="Alikhan N.F."/>
            <person name="Baker D."/>
            <person name="Gharbi K."/>
            <person name="Hall N."/>
            <person name="Watson M."/>
            <person name="Adriaenssens E.M."/>
            <person name="Foster-Nyarko E."/>
            <person name="Jarju S."/>
            <person name="Secka A."/>
            <person name="Antonio M."/>
            <person name="Oren A."/>
            <person name="Chaudhuri R.R."/>
            <person name="La Ragione R."/>
            <person name="Hildebrand F."/>
            <person name="Pallen M.J."/>
        </authorList>
    </citation>
    <scope>NUCLEOTIDE SEQUENCE</scope>
    <source>
        <strain evidence="2">CHK171-7178</strain>
    </source>
</reference>
<protein>
    <submittedName>
        <fullName evidence="2">Flagellar basal body protein</fullName>
    </submittedName>
</protein>
<proteinExistence type="predicted"/>
<accession>A0A921KFB7</accession>
<dbReference type="InterPro" id="IPR001444">
    <property type="entry name" value="Flag_bb_rod_N"/>
</dbReference>
<dbReference type="PANTHER" id="PTHR30033:SF1">
    <property type="entry name" value="FLAGELLAR HOOK-ASSOCIATED PROTEIN 1"/>
    <property type="match status" value="1"/>
</dbReference>
<dbReference type="GO" id="GO:0005198">
    <property type="term" value="F:structural molecule activity"/>
    <property type="evidence" value="ECO:0007669"/>
    <property type="project" value="InterPro"/>
</dbReference>
<sequence length="61" mass="6442">MSTFMGLETSKRGLFTQQSALYTTGHNISNANTLGYSRQRVNMEATAGFPGVGLNAGTMPG</sequence>
<dbReference type="InterPro" id="IPR002371">
    <property type="entry name" value="FlgK"/>
</dbReference>
<comment type="caution">
    <text evidence="2">The sequence shown here is derived from an EMBL/GenBank/DDBJ whole genome shotgun (WGS) entry which is preliminary data.</text>
</comment>
<dbReference type="AlphaFoldDB" id="A0A921KFB7"/>
<keyword evidence="2" id="KW-0969">Cilium</keyword>
<feature type="domain" description="Flagellar basal body rod protein N-terminal" evidence="1">
    <location>
        <begin position="7"/>
        <end position="36"/>
    </location>
</feature>
<reference evidence="2" key="2">
    <citation type="submission" date="2021-09" db="EMBL/GenBank/DDBJ databases">
        <authorList>
            <person name="Gilroy R."/>
        </authorList>
    </citation>
    <scope>NUCLEOTIDE SEQUENCE</scope>
    <source>
        <strain evidence="2">CHK171-7178</strain>
    </source>
</reference>
<feature type="non-terminal residue" evidence="2">
    <location>
        <position position="61"/>
    </location>
</feature>
<dbReference type="GO" id="GO:0044780">
    <property type="term" value="P:bacterial-type flagellum assembly"/>
    <property type="evidence" value="ECO:0007669"/>
    <property type="project" value="InterPro"/>
</dbReference>
<dbReference type="Pfam" id="PF00460">
    <property type="entry name" value="Flg_bb_rod"/>
    <property type="match status" value="1"/>
</dbReference>
<keyword evidence="2" id="KW-0282">Flagellum</keyword>
<dbReference type="PANTHER" id="PTHR30033">
    <property type="entry name" value="FLAGELLAR HOOK-ASSOCIATED PROTEIN 1"/>
    <property type="match status" value="1"/>
</dbReference>
<name>A0A921KFB7_SPOPS</name>
<organism evidence="2 3">
    <name type="scientific">Sporosarcina psychrophila</name>
    <name type="common">Bacillus psychrophilus</name>
    <dbReference type="NCBI Taxonomy" id="1476"/>
    <lineage>
        <taxon>Bacteria</taxon>
        <taxon>Bacillati</taxon>
        <taxon>Bacillota</taxon>
        <taxon>Bacilli</taxon>
        <taxon>Bacillales</taxon>
        <taxon>Caryophanaceae</taxon>
        <taxon>Sporosarcina</taxon>
    </lineage>
</organism>
<evidence type="ECO:0000313" key="3">
    <source>
        <dbReference type="Proteomes" id="UP000698173"/>
    </source>
</evidence>
<evidence type="ECO:0000259" key="1">
    <source>
        <dbReference type="Pfam" id="PF00460"/>
    </source>
</evidence>
<evidence type="ECO:0000313" key="2">
    <source>
        <dbReference type="EMBL" id="HJF32999.1"/>
    </source>
</evidence>
<gene>
    <name evidence="2" type="ORF">K8V56_14655</name>
</gene>
<dbReference type="EMBL" id="DYWT01000235">
    <property type="protein sequence ID" value="HJF32999.1"/>
    <property type="molecule type" value="Genomic_DNA"/>
</dbReference>
<keyword evidence="2" id="KW-0966">Cell projection</keyword>
<dbReference type="Proteomes" id="UP000698173">
    <property type="component" value="Unassembled WGS sequence"/>
</dbReference>
<dbReference type="GO" id="GO:0009424">
    <property type="term" value="C:bacterial-type flagellum hook"/>
    <property type="evidence" value="ECO:0007669"/>
    <property type="project" value="InterPro"/>
</dbReference>